<evidence type="ECO:0000256" key="11">
    <source>
        <dbReference type="ARBA" id="ARBA00022989"/>
    </source>
</evidence>
<keyword evidence="11 14" id="KW-1133">Transmembrane helix</keyword>
<evidence type="ECO:0000256" key="4">
    <source>
        <dbReference type="ARBA" id="ARBA00005163"/>
    </source>
</evidence>
<dbReference type="EMBL" id="UINC01023316">
    <property type="protein sequence ID" value="SVA94736.1"/>
    <property type="molecule type" value="Genomic_DNA"/>
</dbReference>
<dbReference type="Gene3D" id="1.20.1300.10">
    <property type="entry name" value="Fumarate reductase/succinate dehydrogenase, transmembrane subunit"/>
    <property type="match status" value="1"/>
</dbReference>
<keyword evidence="13 14" id="KW-0472">Membrane</keyword>
<evidence type="ECO:0000256" key="12">
    <source>
        <dbReference type="ARBA" id="ARBA00023004"/>
    </source>
</evidence>
<dbReference type="GO" id="GO:0020037">
    <property type="term" value="F:heme binding"/>
    <property type="evidence" value="ECO:0007669"/>
    <property type="project" value="InterPro"/>
</dbReference>
<keyword evidence="6" id="KW-0816">Tricarboxylic acid cycle</keyword>
<comment type="cofactor">
    <cofactor evidence="1">
        <name>heme</name>
        <dbReference type="ChEBI" id="CHEBI:30413"/>
    </cofactor>
</comment>
<evidence type="ECO:0000256" key="7">
    <source>
        <dbReference type="ARBA" id="ARBA00022617"/>
    </source>
</evidence>
<comment type="subcellular location">
    <subcellularLocation>
        <location evidence="3">Membrane</location>
        <topology evidence="3">Multi-pass membrane protein</topology>
    </subcellularLocation>
</comment>
<evidence type="ECO:0000256" key="13">
    <source>
        <dbReference type="ARBA" id="ARBA00023136"/>
    </source>
</evidence>
<evidence type="ECO:0000256" key="10">
    <source>
        <dbReference type="ARBA" id="ARBA00022982"/>
    </source>
</evidence>
<keyword evidence="10" id="KW-0249">Electron transport</keyword>
<evidence type="ECO:0000256" key="5">
    <source>
        <dbReference type="ARBA" id="ARBA00022448"/>
    </source>
</evidence>
<feature type="transmembrane region" description="Helical" evidence="14">
    <location>
        <begin position="51"/>
        <end position="68"/>
    </location>
</feature>
<dbReference type="Pfam" id="PF01127">
    <property type="entry name" value="Sdh_cyt"/>
    <property type="match status" value="1"/>
</dbReference>
<keyword evidence="7" id="KW-0349">Heme</keyword>
<feature type="transmembrane region" description="Helical" evidence="14">
    <location>
        <begin position="88"/>
        <end position="107"/>
    </location>
</feature>
<sequence length="109" mass="12687">MVNATKKWVFLKISSVILIPLMLWFIINFVSIYDKNFDEVLVFLTKESSKFLLSILMIVAFFFSALSISEIFEDYVHDEKIKNISIKLLYSSAIIIPFLTIIVIFNLNI</sequence>
<accession>A0A381ZZN4</accession>
<comment type="pathway">
    <text evidence="4">Carbohydrate metabolism; tricarboxylic acid cycle.</text>
</comment>
<evidence type="ECO:0000256" key="1">
    <source>
        <dbReference type="ARBA" id="ARBA00001971"/>
    </source>
</evidence>
<gene>
    <name evidence="15" type="ORF">METZ01_LOCUS147590</name>
</gene>
<keyword evidence="9" id="KW-0479">Metal-binding</keyword>
<name>A0A381ZZN4_9ZZZZ</name>
<dbReference type="UniPathway" id="UPA00223"/>
<feature type="transmembrane region" description="Helical" evidence="14">
    <location>
        <begin position="9"/>
        <end position="31"/>
    </location>
</feature>
<dbReference type="GO" id="GO:0006099">
    <property type="term" value="P:tricarboxylic acid cycle"/>
    <property type="evidence" value="ECO:0007669"/>
    <property type="project" value="UniProtKB-UniPathway"/>
</dbReference>
<dbReference type="AlphaFoldDB" id="A0A381ZZN4"/>
<dbReference type="NCBIfam" id="TIGR02968">
    <property type="entry name" value="succ_dehyd_anc"/>
    <property type="match status" value="1"/>
</dbReference>
<evidence type="ECO:0000313" key="15">
    <source>
        <dbReference type="EMBL" id="SVA94736.1"/>
    </source>
</evidence>
<evidence type="ECO:0000256" key="6">
    <source>
        <dbReference type="ARBA" id="ARBA00022532"/>
    </source>
</evidence>
<dbReference type="InterPro" id="IPR014312">
    <property type="entry name" value="Succ_DH_anchor"/>
</dbReference>
<evidence type="ECO:0008006" key="16">
    <source>
        <dbReference type="Google" id="ProtNLM"/>
    </source>
</evidence>
<dbReference type="InterPro" id="IPR034804">
    <property type="entry name" value="SQR/QFR_C/D"/>
</dbReference>
<evidence type="ECO:0000256" key="9">
    <source>
        <dbReference type="ARBA" id="ARBA00022723"/>
    </source>
</evidence>
<evidence type="ECO:0000256" key="3">
    <source>
        <dbReference type="ARBA" id="ARBA00004141"/>
    </source>
</evidence>
<evidence type="ECO:0000256" key="14">
    <source>
        <dbReference type="SAM" id="Phobius"/>
    </source>
</evidence>
<dbReference type="InterPro" id="IPR000701">
    <property type="entry name" value="SuccDH_FuR_B_TM-su"/>
</dbReference>
<proteinExistence type="predicted"/>
<dbReference type="GO" id="GO:0046872">
    <property type="term" value="F:metal ion binding"/>
    <property type="evidence" value="ECO:0007669"/>
    <property type="project" value="UniProtKB-KW"/>
</dbReference>
<keyword evidence="5" id="KW-0813">Transport</keyword>
<evidence type="ECO:0000256" key="8">
    <source>
        <dbReference type="ARBA" id="ARBA00022692"/>
    </source>
</evidence>
<keyword evidence="12" id="KW-0408">Iron</keyword>
<reference evidence="15" key="1">
    <citation type="submission" date="2018-05" db="EMBL/GenBank/DDBJ databases">
        <authorList>
            <person name="Lanie J.A."/>
            <person name="Ng W.-L."/>
            <person name="Kazmierczak K.M."/>
            <person name="Andrzejewski T.M."/>
            <person name="Davidsen T.M."/>
            <person name="Wayne K.J."/>
            <person name="Tettelin H."/>
            <person name="Glass J.I."/>
            <person name="Rusch D."/>
            <person name="Podicherti R."/>
            <person name="Tsui H.-C.T."/>
            <person name="Winkler M.E."/>
        </authorList>
    </citation>
    <scope>NUCLEOTIDE SEQUENCE</scope>
</reference>
<dbReference type="GO" id="GO:0016020">
    <property type="term" value="C:membrane"/>
    <property type="evidence" value="ECO:0007669"/>
    <property type="project" value="UniProtKB-SubCell"/>
</dbReference>
<comment type="function">
    <text evidence="2">Membrane-anchoring subunit of succinate dehydrogenase (SDH).</text>
</comment>
<dbReference type="SUPFAM" id="SSF81343">
    <property type="entry name" value="Fumarate reductase respiratory complex transmembrane subunits"/>
    <property type="match status" value="1"/>
</dbReference>
<keyword evidence="8 14" id="KW-0812">Transmembrane</keyword>
<evidence type="ECO:0000256" key="2">
    <source>
        <dbReference type="ARBA" id="ARBA00004050"/>
    </source>
</evidence>
<organism evidence="15">
    <name type="scientific">marine metagenome</name>
    <dbReference type="NCBI Taxonomy" id="408172"/>
    <lineage>
        <taxon>unclassified sequences</taxon>
        <taxon>metagenomes</taxon>
        <taxon>ecological metagenomes</taxon>
    </lineage>
</organism>
<protein>
    <recommendedName>
        <fullName evidence="16">Succinate dehydrogenase hydrophobic membrane anchor subunit</fullName>
    </recommendedName>
</protein>